<dbReference type="Proteomes" id="UP001610446">
    <property type="component" value="Unassembled WGS sequence"/>
</dbReference>
<keyword evidence="2" id="KW-1185">Reference proteome</keyword>
<gene>
    <name evidence="1" type="ORF">BJY01DRAFT_218905</name>
</gene>
<sequence>MRHRRCLSRNRLVGPLRAWEEYPSMVSVYTDVLLSWICLSRWRARLSAAYSTTAGSSFHPAGLLVCCPLPRPGVVVALRSHGKSSKDGGPLHCQRLSVQRLRSVPGNLTPLGKIILLLFLSPKSFV</sequence>
<evidence type="ECO:0000313" key="1">
    <source>
        <dbReference type="EMBL" id="KAL2839904.1"/>
    </source>
</evidence>
<comment type="caution">
    <text evidence="1">The sequence shown here is derived from an EMBL/GenBank/DDBJ whole genome shotgun (WGS) entry which is preliminary data.</text>
</comment>
<organism evidence="1 2">
    <name type="scientific">Aspergillus pseudoustus</name>
    <dbReference type="NCBI Taxonomy" id="1810923"/>
    <lineage>
        <taxon>Eukaryota</taxon>
        <taxon>Fungi</taxon>
        <taxon>Dikarya</taxon>
        <taxon>Ascomycota</taxon>
        <taxon>Pezizomycotina</taxon>
        <taxon>Eurotiomycetes</taxon>
        <taxon>Eurotiomycetidae</taxon>
        <taxon>Eurotiales</taxon>
        <taxon>Aspergillaceae</taxon>
        <taxon>Aspergillus</taxon>
        <taxon>Aspergillus subgen. Nidulantes</taxon>
    </lineage>
</organism>
<proteinExistence type="predicted"/>
<name>A0ABR4JIN3_9EURO</name>
<accession>A0ABR4JIN3</accession>
<reference evidence="1 2" key="1">
    <citation type="submission" date="2024-07" db="EMBL/GenBank/DDBJ databases">
        <title>Section-level genome sequencing and comparative genomics of Aspergillus sections Usti and Cavernicolus.</title>
        <authorList>
            <consortium name="Lawrence Berkeley National Laboratory"/>
            <person name="Nybo J.L."/>
            <person name="Vesth T.C."/>
            <person name="Theobald S."/>
            <person name="Frisvad J.C."/>
            <person name="Larsen T.O."/>
            <person name="Kjaerboelling I."/>
            <person name="Rothschild-Mancinelli K."/>
            <person name="Lyhne E.K."/>
            <person name="Kogle M.E."/>
            <person name="Barry K."/>
            <person name="Clum A."/>
            <person name="Na H."/>
            <person name="Ledsgaard L."/>
            <person name="Lin J."/>
            <person name="Lipzen A."/>
            <person name="Kuo A."/>
            <person name="Riley R."/>
            <person name="Mondo S."/>
            <person name="Labutti K."/>
            <person name="Haridas S."/>
            <person name="Pangalinan J."/>
            <person name="Salamov A.A."/>
            <person name="Simmons B.A."/>
            <person name="Magnuson J.K."/>
            <person name="Chen J."/>
            <person name="Drula E."/>
            <person name="Henrissat B."/>
            <person name="Wiebenga A."/>
            <person name="Lubbers R.J."/>
            <person name="Gomes A.C."/>
            <person name="Makela M.R."/>
            <person name="Stajich J."/>
            <person name="Grigoriev I.V."/>
            <person name="Mortensen U.H."/>
            <person name="De Vries R.P."/>
            <person name="Baker S.E."/>
            <person name="Andersen M.R."/>
        </authorList>
    </citation>
    <scope>NUCLEOTIDE SEQUENCE [LARGE SCALE GENOMIC DNA]</scope>
    <source>
        <strain evidence="1 2">CBS 123904</strain>
    </source>
</reference>
<dbReference type="EMBL" id="JBFXLU010000127">
    <property type="protein sequence ID" value="KAL2839904.1"/>
    <property type="molecule type" value="Genomic_DNA"/>
</dbReference>
<evidence type="ECO:0000313" key="2">
    <source>
        <dbReference type="Proteomes" id="UP001610446"/>
    </source>
</evidence>
<protein>
    <submittedName>
        <fullName evidence="1">Uncharacterized protein</fullName>
    </submittedName>
</protein>